<keyword evidence="1" id="KW-0472">Membrane</keyword>
<dbReference type="Proteomes" id="UP000053199">
    <property type="component" value="Unassembled WGS sequence"/>
</dbReference>
<evidence type="ECO:0000256" key="2">
    <source>
        <dbReference type="SAM" id="SignalP"/>
    </source>
</evidence>
<keyword evidence="1" id="KW-0812">Transmembrane</keyword>
<sequence>MGTVFGVAWALMLAAGGAAFAAAAPDGGAAQGGQYLAGHVLLGVGIGQLAALLLRHFARLVVGRLRVRSTVPAPAPGLPDGEAAATPQPAAAGPAVATVAVLPVRPAASMARLRGRHAA</sequence>
<keyword evidence="4" id="KW-1185">Reference proteome</keyword>
<keyword evidence="1" id="KW-1133">Transmembrane helix</keyword>
<organism evidence="3 4">
    <name type="scientific">Pseudarthrobacter enclensis</name>
    <dbReference type="NCBI Taxonomy" id="993070"/>
    <lineage>
        <taxon>Bacteria</taxon>
        <taxon>Bacillati</taxon>
        <taxon>Actinomycetota</taxon>
        <taxon>Actinomycetes</taxon>
        <taxon>Micrococcales</taxon>
        <taxon>Micrococcaceae</taxon>
        <taxon>Pseudarthrobacter</taxon>
    </lineage>
</organism>
<proteinExistence type="predicted"/>
<name>A0A0V8IS86_9MICC</name>
<dbReference type="RefSeq" id="WP_058267221.1">
    <property type="nucleotide sequence ID" value="NZ_FMAZ01000002.1"/>
</dbReference>
<protein>
    <submittedName>
        <fullName evidence="3">Uncharacterized protein</fullName>
    </submittedName>
</protein>
<feature type="signal peptide" evidence="2">
    <location>
        <begin position="1"/>
        <end position="21"/>
    </location>
</feature>
<dbReference type="STRING" id="993070.AS031_06020"/>
<evidence type="ECO:0000256" key="1">
    <source>
        <dbReference type="SAM" id="Phobius"/>
    </source>
</evidence>
<dbReference type="AlphaFoldDB" id="A0A0V8IS86"/>
<evidence type="ECO:0000313" key="3">
    <source>
        <dbReference type="EMBL" id="KSU77628.1"/>
    </source>
</evidence>
<feature type="transmembrane region" description="Helical" evidence="1">
    <location>
        <begin position="33"/>
        <end position="54"/>
    </location>
</feature>
<keyword evidence="2" id="KW-0732">Signal</keyword>
<dbReference type="EMBL" id="LNQM01000002">
    <property type="protein sequence ID" value="KSU77628.1"/>
    <property type="molecule type" value="Genomic_DNA"/>
</dbReference>
<accession>A0A0V8IS86</accession>
<reference evidence="3 4" key="1">
    <citation type="journal article" date="2014" name="Arch. Microbiol.">
        <title>Arthrobacter enclensis sp. nov., isolated from sediment sample.</title>
        <authorList>
            <person name="Dastager S.G."/>
            <person name="Liu Q."/>
            <person name="Tang S.K."/>
            <person name="Krishnamurthi S."/>
            <person name="Lee J.C."/>
            <person name="Li W.J."/>
        </authorList>
    </citation>
    <scope>NUCLEOTIDE SEQUENCE [LARGE SCALE GENOMIC DNA]</scope>
    <source>
        <strain evidence="3 4">NIO-1008</strain>
    </source>
</reference>
<evidence type="ECO:0000313" key="4">
    <source>
        <dbReference type="Proteomes" id="UP000053199"/>
    </source>
</evidence>
<comment type="caution">
    <text evidence="3">The sequence shown here is derived from an EMBL/GenBank/DDBJ whole genome shotgun (WGS) entry which is preliminary data.</text>
</comment>
<gene>
    <name evidence="3" type="ORF">AS031_06020</name>
</gene>
<feature type="chain" id="PRO_5006893325" evidence="2">
    <location>
        <begin position="22"/>
        <end position="119"/>
    </location>
</feature>